<dbReference type="AlphaFoldDB" id="A0A7S8LV89"/>
<evidence type="ECO:0000313" key="1">
    <source>
        <dbReference type="EMBL" id="QPD79359.1"/>
    </source>
</evidence>
<protein>
    <submittedName>
        <fullName evidence="1">NADH dehydrogenase subunit 1</fullName>
    </submittedName>
</protein>
<organism evidence="1">
    <name type="scientific">Anacamptis pyramidalis</name>
    <dbReference type="NCBI Taxonomy" id="59316"/>
    <lineage>
        <taxon>Eukaryota</taxon>
        <taxon>Viridiplantae</taxon>
        <taxon>Streptophyta</taxon>
        <taxon>Embryophyta</taxon>
        <taxon>Tracheophyta</taxon>
        <taxon>Spermatophyta</taxon>
        <taxon>Magnoliopsida</taxon>
        <taxon>Liliopsida</taxon>
        <taxon>Asparagales</taxon>
        <taxon>Orchidaceae</taxon>
        <taxon>Orchidoideae</taxon>
        <taxon>Orchideae</taxon>
        <taxon>Orchidinae</taxon>
        <taxon>Anacamptis</taxon>
    </lineage>
</organism>
<reference evidence="1" key="1">
    <citation type="submission" date="2020-10" db="EMBL/GenBank/DDBJ databases">
        <title>DNAmark Project.</title>
        <authorList>
            <person name="Langkjaer E."/>
        </authorList>
    </citation>
    <scope>NUCLEOTIDE SEQUENCE</scope>
    <source>
        <strain evidence="1">DM431_4</strain>
    </source>
</reference>
<dbReference type="EMBL" id="MW124307">
    <property type="protein sequence ID" value="QPD79359.1"/>
    <property type="molecule type" value="Genomic_DNA"/>
</dbReference>
<accession>A0A7S8LV89</accession>
<geneLocation type="chloroplast" evidence="1"/>
<sequence length="48" mass="5798">MRILKRSLWTYMDFCAHFHPCLRNHNGSISYCVVRKKNICSNTTTYWT</sequence>
<keyword evidence="1" id="KW-0150">Chloroplast</keyword>
<gene>
    <name evidence="1" type="primary">ndhA</name>
</gene>
<proteinExistence type="predicted"/>
<name>A0A7S8LV89_9ASPA</name>
<keyword evidence="1" id="KW-0934">Plastid</keyword>